<dbReference type="GO" id="GO:0005737">
    <property type="term" value="C:cytoplasm"/>
    <property type="evidence" value="ECO:0007669"/>
    <property type="project" value="UniProtKB-ARBA"/>
</dbReference>
<dbReference type="GO" id="GO:0003924">
    <property type="term" value="F:GTPase activity"/>
    <property type="evidence" value="ECO:0007669"/>
    <property type="project" value="TreeGrafter"/>
</dbReference>
<evidence type="ECO:0000256" key="12">
    <source>
        <dbReference type="SAM" id="MobiDB-lite"/>
    </source>
</evidence>
<feature type="compositionally biased region" description="Polar residues" evidence="12">
    <location>
        <begin position="352"/>
        <end position="364"/>
    </location>
</feature>
<evidence type="ECO:0000256" key="10">
    <source>
        <dbReference type="ARBA" id="ARBA00035672"/>
    </source>
</evidence>
<dbReference type="AlphaFoldDB" id="Q8GDY7"/>
<evidence type="ECO:0000259" key="13">
    <source>
        <dbReference type="SMART" id="SM00382"/>
    </source>
</evidence>
<dbReference type="FunFam" id="1.20.120.140:FF:000002">
    <property type="entry name" value="Signal recognition particle receptor FtsY"/>
    <property type="match status" value="1"/>
</dbReference>
<accession>Q8GDY7</accession>
<dbReference type="CDD" id="cd17874">
    <property type="entry name" value="FtsY"/>
    <property type="match status" value="1"/>
</dbReference>
<dbReference type="Pfam" id="PF00448">
    <property type="entry name" value="SRP54"/>
    <property type="match status" value="1"/>
</dbReference>
<comment type="similarity">
    <text evidence="2">Belongs to the GTP-binding SRP family.</text>
</comment>
<proteinExistence type="inferred from homology"/>
<evidence type="ECO:0000256" key="1">
    <source>
        <dbReference type="ARBA" id="ARBA00004413"/>
    </source>
</evidence>
<keyword evidence="4" id="KW-0963">Cytoplasm</keyword>
<dbReference type="FunFam" id="3.40.50.300:FF:000053">
    <property type="entry name" value="Signal recognition particle receptor FtsY"/>
    <property type="match status" value="1"/>
</dbReference>
<evidence type="ECO:0000256" key="5">
    <source>
        <dbReference type="ARBA" id="ARBA00022741"/>
    </source>
</evidence>
<keyword evidence="6" id="KW-0378">Hydrolase</keyword>
<reference evidence="16" key="1">
    <citation type="journal article" date="2002" name="Science">
        <title>Whole-genome analysis of photosynthetic prokaryotes.</title>
        <authorList>
            <person name="Raymond J."/>
            <person name="Zhaxybayeva O."/>
            <person name="Gogarten J.P."/>
            <person name="Gerdes S.Y."/>
            <person name="Blankenship R.E."/>
        </authorList>
    </citation>
    <scope>NUCLEOTIDE SEQUENCE</scope>
</reference>
<dbReference type="SMART" id="SM00382">
    <property type="entry name" value="AAA"/>
    <property type="match status" value="1"/>
</dbReference>
<feature type="region of interest" description="Disordered" evidence="12">
    <location>
        <begin position="276"/>
        <end position="295"/>
    </location>
</feature>
<dbReference type="NCBIfam" id="TIGR00064">
    <property type="entry name" value="ftsY"/>
    <property type="match status" value="1"/>
</dbReference>
<dbReference type="HAMAP" id="MF_00920">
    <property type="entry name" value="FtsY"/>
    <property type="match status" value="1"/>
</dbReference>
<comment type="subcellular location">
    <subcellularLocation>
        <location evidence="1">Cell membrane</location>
        <topology evidence="1">Peripheral membrane protein</topology>
        <orientation evidence="1">Cytoplasmic side</orientation>
    </subcellularLocation>
</comment>
<evidence type="ECO:0000256" key="3">
    <source>
        <dbReference type="ARBA" id="ARBA00022475"/>
    </source>
</evidence>
<dbReference type="Gene3D" id="1.20.120.140">
    <property type="entry name" value="Signal recognition particle SRP54, nucleotide-binding domain"/>
    <property type="match status" value="1"/>
</dbReference>
<dbReference type="GO" id="GO:0006614">
    <property type="term" value="P:SRP-dependent cotranslational protein targeting to membrane"/>
    <property type="evidence" value="ECO:0007669"/>
    <property type="project" value="InterPro"/>
</dbReference>
<comment type="catalytic activity">
    <reaction evidence="11">
        <text>GTP + H2O = GDP + phosphate + H(+)</text>
        <dbReference type="Rhea" id="RHEA:19669"/>
        <dbReference type="ChEBI" id="CHEBI:15377"/>
        <dbReference type="ChEBI" id="CHEBI:15378"/>
        <dbReference type="ChEBI" id="CHEBI:37565"/>
        <dbReference type="ChEBI" id="CHEBI:43474"/>
        <dbReference type="ChEBI" id="CHEBI:58189"/>
        <dbReference type="EC" id="3.6.5.4"/>
    </reaction>
</comment>
<feature type="non-terminal residue" evidence="16">
    <location>
        <position position="364"/>
    </location>
</feature>
<evidence type="ECO:0000256" key="4">
    <source>
        <dbReference type="ARBA" id="ARBA00022490"/>
    </source>
</evidence>
<dbReference type="SUPFAM" id="SSF47364">
    <property type="entry name" value="Domain of the SRP/SRP receptor G-proteins"/>
    <property type="match status" value="1"/>
</dbReference>
<evidence type="ECO:0000256" key="6">
    <source>
        <dbReference type="ARBA" id="ARBA00022801"/>
    </source>
</evidence>
<dbReference type="EC" id="3.6.5.4" evidence="10"/>
<feature type="region of interest" description="Disordered" evidence="12">
    <location>
        <begin position="335"/>
        <end position="364"/>
    </location>
</feature>
<sequence>MTGFFNRLKEGLTRTRQNLVDKVEALVTGRTKIDDDLYDELEEALISADVGAETSIELVERLRRKVKEQKISDPSLLQGLLQEEIAAILGGEAIPVNLGNQPTVILIVGVNGVGKTTTIAKLAHRWKQEGRKVLLAAGDTFRAAAIDQLEIWGQRVGVEVIRHQEGADPSAVAFDAVQAAKSRESDVLIIDTAGRLHNKSHLMNELSKINRVLGRAMPGAPHETLLVLDATTGQNALSQARIFGEAVGLTGLVLTKLDGTAKGGVILWPSIQNCRHQSSSSGSARKWKNPAPEFESRRNLAEKPWFRLRGKKGITNNYCLPIKKEELLNAYRHNHHAGRPHRRTKTEHGQSSHRSYCRNQWSSS</sequence>
<evidence type="ECO:0000256" key="2">
    <source>
        <dbReference type="ARBA" id="ARBA00008531"/>
    </source>
</evidence>
<keyword evidence="8" id="KW-0472">Membrane</keyword>
<evidence type="ECO:0000259" key="14">
    <source>
        <dbReference type="SMART" id="SM00962"/>
    </source>
</evidence>
<dbReference type="InterPro" id="IPR036225">
    <property type="entry name" value="SRP/SRP_N"/>
</dbReference>
<dbReference type="InterPro" id="IPR004390">
    <property type="entry name" value="SR_rcpt_FtsY"/>
</dbReference>
<keyword evidence="9 16" id="KW-0675">Receptor</keyword>
<dbReference type="SMART" id="SM00963">
    <property type="entry name" value="SRP54_N"/>
    <property type="match status" value="1"/>
</dbReference>
<dbReference type="InterPro" id="IPR003593">
    <property type="entry name" value="AAA+_ATPase"/>
</dbReference>
<dbReference type="Gene3D" id="3.40.50.300">
    <property type="entry name" value="P-loop containing nucleotide triphosphate hydrolases"/>
    <property type="match status" value="1"/>
</dbReference>
<dbReference type="GO" id="GO:0005525">
    <property type="term" value="F:GTP binding"/>
    <property type="evidence" value="ECO:0007669"/>
    <property type="project" value="UniProtKB-KW"/>
</dbReference>
<keyword evidence="7" id="KW-0342">GTP-binding</keyword>
<evidence type="ECO:0000256" key="11">
    <source>
        <dbReference type="ARBA" id="ARBA00048027"/>
    </source>
</evidence>
<dbReference type="InterPro" id="IPR027417">
    <property type="entry name" value="P-loop_NTPase"/>
</dbReference>
<feature type="domain" description="SRP54-type proteins GTP-binding" evidence="14">
    <location>
        <begin position="102"/>
        <end position="282"/>
    </location>
</feature>
<organism evidence="16">
    <name type="scientific">Heliobacterium mobile</name>
    <name type="common">Heliobacillus mobilis</name>
    <dbReference type="NCBI Taxonomy" id="28064"/>
    <lineage>
        <taxon>Bacteria</taxon>
        <taxon>Bacillati</taxon>
        <taxon>Bacillota</taxon>
        <taxon>Clostridia</taxon>
        <taxon>Eubacteriales</taxon>
        <taxon>Heliobacteriaceae</taxon>
        <taxon>Heliobacterium</taxon>
    </lineage>
</organism>
<dbReference type="PANTHER" id="PTHR43134:SF1">
    <property type="entry name" value="SIGNAL RECOGNITION PARTICLE RECEPTOR SUBUNIT ALPHA"/>
    <property type="match status" value="1"/>
</dbReference>
<evidence type="ECO:0000256" key="9">
    <source>
        <dbReference type="ARBA" id="ARBA00023170"/>
    </source>
</evidence>
<dbReference type="SUPFAM" id="SSF52540">
    <property type="entry name" value="P-loop containing nucleoside triphosphate hydrolases"/>
    <property type="match status" value="1"/>
</dbReference>
<evidence type="ECO:0000259" key="15">
    <source>
        <dbReference type="SMART" id="SM00963"/>
    </source>
</evidence>
<protein>
    <recommendedName>
        <fullName evidence="10">signal-recognition-particle GTPase</fullName>
        <ecNumber evidence="10">3.6.5.4</ecNumber>
    </recommendedName>
</protein>
<feature type="domain" description="AAA+ ATPase" evidence="13">
    <location>
        <begin position="101"/>
        <end position="248"/>
    </location>
</feature>
<dbReference type="GO" id="GO:0005886">
    <property type="term" value="C:plasma membrane"/>
    <property type="evidence" value="ECO:0007669"/>
    <property type="project" value="UniProtKB-SubCell"/>
</dbReference>
<keyword evidence="5" id="KW-0547">Nucleotide-binding</keyword>
<dbReference type="InterPro" id="IPR000897">
    <property type="entry name" value="SRP54_GTPase_dom"/>
</dbReference>
<feature type="domain" description="Signal recognition particle SRP54 helical bundle" evidence="15">
    <location>
        <begin position="8"/>
        <end position="89"/>
    </location>
</feature>
<dbReference type="SMART" id="SM00962">
    <property type="entry name" value="SRP54"/>
    <property type="match status" value="1"/>
</dbReference>
<reference evidence="16" key="2">
    <citation type="submission" date="2002-08" db="EMBL/GenBank/DDBJ databases">
        <authorList>
            <person name="Liolios K.G."/>
            <person name="Chu L."/>
            <person name="Ostrovskaya O."/>
            <person name="Mendybaeva N."/>
            <person name="Koukharenko V."/>
            <person name="Gerdes S."/>
            <person name="Kyrpides N."/>
            <person name="Overbeek R."/>
        </authorList>
    </citation>
    <scope>NUCLEOTIDE SEQUENCE</scope>
</reference>
<dbReference type="InterPro" id="IPR042101">
    <property type="entry name" value="SRP54_N_sf"/>
</dbReference>
<dbReference type="GO" id="GO:0005047">
    <property type="term" value="F:signal recognition particle binding"/>
    <property type="evidence" value="ECO:0007669"/>
    <property type="project" value="TreeGrafter"/>
</dbReference>
<feature type="compositionally biased region" description="Basic residues" evidence="12">
    <location>
        <begin position="335"/>
        <end position="345"/>
    </location>
</feature>
<dbReference type="PANTHER" id="PTHR43134">
    <property type="entry name" value="SIGNAL RECOGNITION PARTICLE RECEPTOR SUBUNIT ALPHA"/>
    <property type="match status" value="1"/>
</dbReference>
<evidence type="ECO:0000256" key="8">
    <source>
        <dbReference type="ARBA" id="ARBA00023136"/>
    </source>
</evidence>
<dbReference type="Pfam" id="PF02881">
    <property type="entry name" value="SRP54_N"/>
    <property type="match status" value="1"/>
</dbReference>
<dbReference type="EMBL" id="AY142834">
    <property type="protein sequence ID" value="AAN87438.1"/>
    <property type="molecule type" value="Genomic_DNA"/>
</dbReference>
<name>Q8GDY7_HELMO</name>
<evidence type="ECO:0000313" key="16">
    <source>
        <dbReference type="EMBL" id="AAN87438.1"/>
    </source>
</evidence>
<keyword evidence="3" id="KW-1003">Cell membrane</keyword>
<dbReference type="InterPro" id="IPR013822">
    <property type="entry name" value="Signal_recog_particl_SRP54_hlx"/>
</dbReference>
<evidence type="ECO:0000256" key="7">
    <source>
        <dbReference type="ARBA" id="ARBA00023134"/>
    </source>
</evidence>